<dbReference type="SUPFAM" id="SSF53335">
    <property type="entry name" value="S-adenosyl-L-methionine-dependent methyltransferases"/>
    <property type="match status" value="1"/>
</dbReference>
<reference evidence="1 2" key="1">
    <citation type="journal article" date="2023" name="Nat. Commun.">
        <title>Origin of minicircular mitochondrial genomes in red algae.</title>
        <authorList>
            <person name="Lee Y."/>
            <person name="Cho C.H."/>
            <person name="Lee Y.M."/>
            <person name="Park S.I."/>
            <person name="Yang J.H."/>
            <person name="West J.A."/>
            <person name="Bhattacharya D."/>
            <person name="Yoon H.S."/>
        </authorList>
    </citation>
    <scope>NUCLEOTIDE SEQUENCE [LARGE SCALE GENOMIC DNA]</scope>
    <source>
        <strain evidence="1 2">CCMP1338</strain>
        <tissue evidence="1">Whole cell</tissue>
    </source>
</reference>
<dbReference type="PANTHER" id="PTHR14614:SF132">
    <property type="entry name" value="PROTEIN-LYSINE METHYLTRANSFERASE C42C1.13"/>
    <property type="match status" value="1"/>
</dbReference>
<sequence>MSCPEEELERDLYYVGQPEILSDEPISKSFRTELLGSPVAVRCDAKTFGVAGEFWQLNWLITSSLLKTCGFVSLRGLNVLELGAGTGALSVAMAKLGAHACATDLPELFPLFQENSQANGFQVQTEGAHVSCQNRGRVMFGSLRWGVDTLPQETFQLILGCELLYWGGWSLFDEDPQPGLIQVLASECAKGSVAILVGCSREPKREQHFFEQMAAKGVHVRFISPPERTNGDVFVAELSIGKYGTSHCMRQG</sequence>
<dbReference type="Pfam" id="PF10294">
    <property type="entry name" value="Methyltransf_16"/>
    <property type="match status" value="1"/>
</dbReference>
<dbReference type="Proteomes" id="UP001157974">
    <property type="component" value="Unassembled WGS sequence"/>
</dbReference>
<name>A0AAV8UWA5_9RHOD</name>
<evidence type="ECO:0000313" key="1">
    <source>
        <dbReference type="EMBL" id="KAJ8904811.1"/>
    </source>
</evidence>
<dbReference type="InterPro" id="IPR019410">
    <property type="entry name" value="Methyltransf_16"/>
</dbReference>
<dbReference type="PANTHER" id="PTHR14614">
    <property type="entry name" value="HEPATOCELLULAR CARCINOMA-ASSOCIATED ANTIGEN"/>
    <property type="match status" value="1"/>
</dbReference>
<accession>A0AAV8UWA5</accession>
<dbReference type="AlphaFoldDB" id="A0AAV8UWA5"/>
<gene>
    <name evidence="1" type="ORF">NDN08_001326</name>
</gene>
<dbReference type="InterPro" id="IPR029063">
    <property type="entry name" value="SAM-dependent_MTases_sf"/>
</dbReference>
<evidence type="ECO:0008006" key="3">
    <source>
        <dbReference type="Google" id="ProtNLM"/>
    </source>
</evidence>
<protein>
    <recommendedName>
        <fullName evidence="3">Calmodulin-lysine N-methyltransferase</fullName>
    </recommendedName>
</protein>
<keyword evidence="2" id="KW-1185">Reference proteome</keyword>
<proteinExistence type="predicted"/>
<organism evidence="1 2">
    <name type="scientific">Rhodosorus marinus</name>
    <dbReference type="NCBI Taxonomy" id="101924"/>
    <lineage>
        <taxon>Eukaryota</taxon>
        <taxon>Rhodophyta</taxon>
        <taxon>Stylonematophyceae</taxon>
        <taxon>Stylonematales</taxon>
        <taxon>Stylonemataceae</taxon>
        <taxon>Rhodosorus</taxon>
    </lineage>
</organism>
<evidence type="ECO:0000313" key="2">
    <source>
        <dbReference type="Proteomes" id="UP001157974"/>
    </source>
</evidence>
<dbReference type="Gene3D" id="3.40.50.150">
    <property type="entry name" value="Vaccinia Virus protein VP39"/>
    <property type="match status" value="1"/>
</dbReference>
<dbReference type="EMBL" id="JAMWBK010000005">
    <property type="protein sequence ID" value="KAJ8904811.1"/>
    <property type="molecule type" value="Genomic_DNA"/>
</dbReference>
<comment type="caution">
    <text evidence="1">The sequence shown here is derived from an EMBL/GenBank/DDBJ whole genome shotgun (WGS) entry which is preliminary data.</text>
</comment>